<accession>A0ACB9CLA7</accession>
<dbReference type="Proteomes" id="UP001055879">
    <property type="component" value="Linkage Group LG04"/>
</dbReference>
<sequence>MINIPYINTNLRGSSSIYDKDQGQSRCCIAQIKVRHVVVMDNSKELSGRLFHAMVAKEDLTKDTSTVVHAMMVVATAHMYLDIAIVIEEDKTGLVG</sequence>
<reference evidence="1 2" key="2">
    <citation type="journal article" date="2022" name="Mol. Ecol. Resour.">
        <title>The genomes of chicory, endive, great burdock and yacon provide insights into Asteraceae paleo-polyploidization history and plant inulin production.</title>
        <authorList>
            <person name="Fan W."/>
            <person name="Wang S."/>
            <person name="Wang H."/>
            <person name="Wang A."/>
            <person name="Jiang F."/>
            <person name="Liu H."/>
            <person name="Zhao H."/>
            <person name="Xu D."/>
            <person name="Zhang Y."/>
        </authorList>
    </citation>
    <scope>NUCLEOTIDE SEQUENCE [LARGE SCALE GENOMIC DNA]</scope>
    <source>
        <strain evidence="2">cv. Niubang</strain>
    </source>
</reference>
<gene>
    <name evidence="1" type="ORF">L6452_14538</name>
</gene>
<protein>
    <submittedName>
        <fullName evidence="1">Uncharacterized protein</fullName>
    </submittedName>
</protein>
<evidence type="ECO:0000313" key="2">
    <source>
        <dbReference type="Proteomes" id="UP001055879"/>
    </source>
</evidence>
<keyword evidence="2" id="KW-1185">Reference proteome</keyword>
<name>A0ACB9CLA7_ARCLA</name>
<dbReference type="EMBL" id="CM042050">
    <property type="protein sequence ID" value="KAI3735051.1"/>
    <property type="molecule type" value="Genomic_DNA"/>
</dbReference>
<comment type="caution">
    <text evidence="1">The sequence shown here is derived from an EMBL/GenBank/DDBJ whole genome shotgun (WGS) entry which is preliminary data.</text>
</comment>
<evidence type="ECO:0000313" key="1">
    <source>
        <dbReference type="EMBL" id="KAI3735051.1"/>
    </source>
</evidence>
<reference evidence="2" key="1">
    <citation type="journal article" date="2022" name="Mol. Ecol. Resour.">
        <title>The genomes of chicory, endive, great burdock and yacon provide insights into Asteraceae palaeo-polyploidization history and plant inulin production.</title>
        <authorList>
            <person name="Fan W."/>
            <person name="Wang S."/>
            <person name="Wang H."/>
            <person name="Wang A."/>
            <person name="Jiang F."/>
            <person name="Liu H."/>
            <person name="Zhao H."/>
            <person name="Xu D."/>
            <person name="Zhang Y."/>
        </authorList>
    </citation>
    <scope>NUCLEOTIDE SEQUENCE [LARGE SCALE GENOMIC DNA]</scope>
    <source>
        <strain evidence="2">cv. Niubang</strain>
    </source>
</reference>
<proteinExistence type="predicted"/>
<organism evidence="1 2">
    <name type="scientific">Arctium lappa</name>
    <name type="common">Greater burdock</name>
    <name type="synonym">Lappa major</name>
    <dbReference type="NCBI Taxonomy" id="4217"/>
    <lineage>
        <taxon>Eukaryota</taxon>
        <taxon>Viridiplantae</taxon>
        <taxon>Streptophyta</taxon>
        <taxon>Embryophyta</taxon>
        <taxon>Tracheophyta</taxon>
        <taxon>Spermatophyta</taxon>
        <taxon>Magnoliopsida</taxon>
        <taxon>eudicotyledons</taxon>
        <taxon>Gunneridae</taxon>
        <taxon>Pentapetalae</taxon>
        <taxon>asterids</taxon>
        <taxon>campanulids</taxon>
        <taxon>Asterales</taxon>
        <taxon>Asteraceae</taxon>
        <taxon>Carduoideae</taxon>
        <taxon>Cardueae</taxon>
        <taxon>Arctiinae</taxon>
        <taxon>Arctium</taxon>
    </lineage>
</organism>